<accession>A0ABR7Z1E0</accession>
<dbReference type="EMBL" id="JAAOCA010000012">
    <property type="protein sequence ID" value="MBD1599300.1"/>
    <property type="molecule type" value="Genomic_DNA"/>
</dbReference>
<dbReference type="PANTHER" id="PTHR43537:SF5">
    <property type="entry name" value="UXU OPERON TRANSCRIPTIONAL REGULATOR"/>
    <property type="match status" value="1"/>
</dbReference>
<dbReference type="Pfam" id="PF00392">
    <property type="entry name" value="GntR"/>
    <property type="match status" value="1"/>
</dbReference>
<dbReference type="InterPro" id="IPR000524">
    <property type="entry name" value="Tscrpt_reg_HTH_GntR"/>
</dbReference>
<dbReference type="InterPro" id="IPR036390">
    <property type="entry name" value="WH_DNA-bd_sf"/>
</dbReference>
<evidence type="ECO:0000259" key="4">
    <source>
        <dbReference type="PROSITE" id="PS50949"/>
    </source>
</evidence>
<dbReference type="InterPro" id="IPR036388">
    <property type="entry name" value="WH-like_DNA-bd_sf"/>
</dbReference>
<dbReference type="SMART" id="SM00895">
    <property type="entry name" value="FCD"/>
    <property type="match status" value="1"/>
</dbReference>
<dbReference type="PANTHER" id="PTHR43537">
    <property type="entry name" value="TRANSCRIPTIONAL REGULATOR, GNTR FAMILY"/>
    <property type="match status" value="1"/>
</dbReference>
<dbReference type="InterPro" id="IPR008920">
    <property type="entry name" value="TF_FadR/GntR_C"/>
</dbReference>
<organism evidence="5 6">
    <name type="scientific">Pseudomonas typographi</name>
    <dbReference type="NCBI Taxonomy" id="2715964"/>
    <lineage>
        <taxon>Bacteria</taxon>
        <taxon>Pseudomonadati</taxon>
        <taxon>Pseudomonadota</taxon>
        <taxon>Gammaproteobacteria</taxon>
        <taxon>Pseudomonadales</taxon>
        <taxon>Pseudomonadaceae</taxon>
        <taxon>Pseudomonas</taxon>
    </lineage>
</organism>
<dbReference type="SMART" id="SM00345">
    <property type="entry name" value="HTH_GNTR"/>
    <property type="match status" value="1"/>
</dbReference>
<evidence type="ECO:0000256" key="2">
    <source>
        <dbReference type="ARBA" id="ARBA00023125"/>
    </source>
</evidence>
<dbReference type="CDD" id="cd07377">
    <property type="entry name" value="WHTH_GntR"/>
    <property type="match status" value="1"/>
</dbReference>
<dbReference type="InterPro" id="IPR011711">
    <property type="entry name" value="GntR_C"/>
</dbReference>
<proteinExistence type="predicted"/>
<keyword evidence="1" id="KW-0805">Transcription regulation</keyword>
<dbReference type="PRINTS" id="PR00035">
    <property type="entry name" value="HTHGNTR"/>
</dbReference>
<dbReference type="SUPFAM" id="SSF46785">
    <property type="entry name" value="Winged helix' DNA-binding domain"/>
    <property type="match status" value="1"/>
</dbReference>
<evidence type="ECO:0000256" key="1">
    <source>
        <dbReference type="ARBA" id="ARBA00023015"/>
    </source>
</evidence>
<dbReference type="Gene3D" id="1.20.120.530">
    <property type="entry name" value="GntR ligand-binding domain-like"/>
    <property type="match status" value="1"/>
</dbReference>
<name>A0ABR7Z1E0_9PSED</name>
<dbReference type="Gene3D" id="1.10.10.10">
    <property type="entry name" value="Winged helix-like DNA-binding domain superfamily/Winged helix DNA-binding domain"/>
    <property type="match status" value="1"/>
</dbReference>
<keyword evidence="6" id="KW-1185">Reference proteome</keyword>
<reference evidence="5 6" key="1">
    <citation type="journal article" date="2020" name="Insects">
        <title>Bacteria Belonging to Pseudomonas typographi sp. nov. from the Bark Beetle Ips typographus Have Genomic Potential to Aid in the Host Ecology.</title>
        <authorList>
            <person name="Peral-Aranega E."/>
            <person name="Saati-Santamaria Z."/>
            <person name="Kolarik M."/>
            <person name="Rivas R."/>
            <person name="Garcia-Fraile P."/>
        </authorList>
    </citation>
    <scope>NUCLEOTIDE SEQUENCE [LARGE SCALE GENOMIC DNA]</scope>
    <source>
        <strain evidence="5 6">CA3A</strain>
    </source>
</reference>
<sequence>MRFLPLDEDCTLPIELSLTGHPPRRSRSLAQTLVDEMSRLIEQGTLKPGDKLPSEVELMEVGGVSRSVVRDALSRLQVAGLVETRRGIGTFVLNTPGSDVSRLDPSSIVTLQDVIAILDVRMSFEVEAAGIAALRRTEAQLQAMQQALARFELASDTGGSIVSDFQFHLQIAAATNNRYFTEIITHFGTSMFPRARLNSAAIARLDRQQTHSRLVREHEHIYNAIARVDYDAARAAMRVHLSNSRARVMKAHQQASGEYSNSAPTE</sequence>
<evidence type="ECO:0000313" key="6">
    <source>
        <dbReference type="Proteomes" id="UP000805841"/>
    </source>
</evidence>
<feature type="domain" description="HTH gntR-type" evidence="4">
    <location>
        <begin position="27"/>
        <end position="95"/>
    </location>
</feature>
<gene>
    <name evidence="5" type="ORF">HAQ05_11375</name>
</gene>
<protein>
    <submittedName>
        <fullName evidence="5">FadR family transcriptional regulator</fullName>
    </submittedName>
</protein>
<dbReference type="Proteomes" id="UP000805841">
    <property type="component" value="Unassembled WGS sequence"/>
</dbReference>
<evidence type="ECO:0000256" key="3">
    <source>
        <dbReference type="ARBA" id="ARBA00023163"/>
    </source>
</evidence>
<dbReference type="SUPFAM" id="SSF48008">
    <property type="entry name" value="GntR ligand-binding domain-like"/>
    <property type="match status" value="1"/>
</dbReference>
<keyword evidence="2" id="KW-0238">DNA-binding</keyword>
<keyword evidence="3" id="KW-0804">Transcription</keyword>
<evidence type="ECO:0000313" key="5">
    <source>
        <dbReference type="EMBL" id="MBD1599300.1"/>
    </source>
</evidence>
<dbReference type="Pfam" id="PF07729">
    <property type="entry name" value="FCD"/>
    <property type="match status" value="1"/>
</dbReference>
<comment type="caution">
    <text evidence="5">The sequence shown here is derived from an EMBL/GenBank/DDBJ whole genome shotgun (WGS) entry which is preliminary data.</text>
</comment>
<dbReference type="PROSITE" id="PS50949">
    <property type="entry name" value="HTH_GNTR"/>
    <property type="match status" value="1"/>
</dbReference>